<dbReference type="InterPro" id="IPR002048">
    <property type="entry name" value="EF_hand_dom"/>
</dbReference>
<keyword evidence="2" id="KW-0677">Repeat</keyword>
<organism evidence="6 7">
    <name type="scientific">Paramecium sonneborni</name>
    <dbReference type="NCBI Taxonomy" id="65129"/>
    <lineage>
        <taxon>Eukaryota</taxon>
        <taxon>Sar</taxon>
        <taxon>Alveolata</taxon>
        <taxon>Ciliophora</taxon>
        <taxon>Intramacronucleata</taxon>
        <taxon>Oligohymenophorea</taxon>
        <taxon>Peniculida</taxon>
        <taxon>Parameciidae</taxon>
        <taxon>Paramecium</taxon>
    </lineage>
</organism>
<dbReference type="PANTHER" id="PTHR34524:SF6">
    <property type="entry name" value="CALCYPHOSINE LIKE"/>
    <property type="match status" value="1"/>
</dbReference>
<evidence type="ECO:0000259" key="5">
    <source>
        <dbReference type="PROSITE" id="PS50222"/>
    </source>
</evidence>
<evidence type="ECO:0000313" key="6">
    <source>
        <dbReference type="EMBL" id="CAD8060029.1"/>
    </source>
</evidence>
<dbReference type="Pfam" id="PF13499">
    <property type="entry name" value="EF-hand_7"/>
    <property type="match status" value="1"/>
</dbReference>
<dbReference type="SMART" id="SM00054">
    <property type="entry name" value="EFh"/>
    <property type="match status" value="3"/>
</dbReference>
<feature type="coiled-coil region" evidence="4">
    <location>
        <begin position="284"/>
        <end position="427"/>
    </location>
</feature>
<keyword evidence="4" id="KW-0175">Coiled coil</keyword>
<feature type="domain" description="EF-hand" evidence="5">
    <location>
        <begin position="75"/>
        <end position="110"/>
    </location>
</feature>
<dbReference type="PROSITE" id="PS00018">
    <property type="entry name" value="EF_HAND_1"/>
    <property type="match status" value="1"/>
</dbReference>
<protein>
    <recommendedName>
        <fullName evidence="5">EF-hand domain-containing protein</fullName>
    </recommendedName>
</protein>
<dbReference type="OrthoDB" id="26525at2759"/>
<sequence length="521" mass="62036">MLSQSSLTPTTQAKLALVIQAIAQNELLSEKKKQRLAQIQMFNPEVAFLRIDQRRIGLLGHSDILEFLQDNKVSHSQFEAAYLFKKIDWDRDGRIKLGDFIQYIITKRNSTLKEIVKARQTYPIEVGMLLPTEIEMGLADVFAQEIENYRVINAARQSLVNSLDFSTLEAFKTLDLFNQGYLTKETLSLFMQRQSAPLLNDEVISFFDAVDLDQDGKISYSELVEAVHLMEPLPYRTNVIRDNEFAKAVENNRSLERLQLSQYPYYFYPYYPYYYPYYYPNLRLENVRQREDSLERLRKSKLQQIQSETRIIQLENQKRLSQERQRSAERVRQIQEESLLRQAQIEEQNRLRELDRLRDEDLRRSRERIRLVENEAILRKLEIEERAREIERENRLIALEREQRIRQAELERDIVESQVNLRNLERNNSLERLRQLEAIRQREIDQLQTSNTLAYSPYYSTYISHVPQYERALQKYPFSLIDSINAFNTIKRYSPTKTNSLVQSTIYESPSKIKKQEFKQK</sequence>
<dbReference type="CDD" id="cd00051">
    <property type="entry name" value="EFh"/>
    <property type="match status" value="1"/>
</dbReference>
<keyword evidence="1" id="KW-0479">Metal-binding</keyword>
<feature type="domain" description="EF-hand" evidence="5">
    <location>
        <begin position="198"/>
        <end position="233"/>
    </location>
</feature>
<evidence type="ECO:0000256" key="4">
    <source>
        <dbReference type="SAM" id="Coils"/>
    </source>
</evidence>
<proteinExistence type="predicted"/>
<dbReference type="PROSITE" id="PS50222">
    <property type="entry name" value="EF_HAND_2"/>
    <property type="match status" value="2"/>
</dbReference>
<reference evidence="6" key="1">
    <citation type="submission" date="2021-01" db="EMBL/GenBank/DDBJ databases">
        <authorList>
            <consortium name="Genoscope - CEA"/>
            <person name="William W."/>
        </authorList>
    </citation>
    <scope>NUCLEOTIDE SEQUENCE</scope>
</reference>
<dbReference type="Proteomes" id="UP000692954">
    <property type="component" value="Unassembled WGS sequence"/>
</dbReference>
<dbReference type="InterPro" id="IPR018247">
    <property type="entry name" value="EF_Hand_1_Ca_BS"/>
</dbReference>
<gene>
    <name evidence="6" type="ORF">PSON_ATCC_30995.1.T0140040</name>
</gene>
<dbReference type="PANTHER" id="PTHR34524">
    <property type="entry name" value="CALCYPHOSIN"/>
    <property type="match status" value="1"/>
</dbReference>
<evidence type="ECO:0000256" key="1">
    <source>
        <dbReference type="ARBA" id="ARBA00022723"/>
    </source>
</evidence>
<comment type="caution">
    <text evidence="6">The sequence shown here is derived from an EMBL/GenBank/DDBJ whole genome shotgun (WGS) entry which is preliminary data.</text>
</comment>
<dbReference type="EMBL" id="CAJJDN010000014">
    <property type="protein sequence ID" value="CAD8060029.1"/>
    <property type="molecule type" value="Genomic_DNA"/>
</dbReference>
<accession>A0A8S1KX64</accession>
<keyword evidence="3" id="KW-0106">Calcium</keyword>
<keyword evidence="7" id="KW-1185">Reference proteome</keyword>
<evidence type="ECO:0000256" key="2">
    <source>
        <dbReference type="ARBA" id="ARBA00022737"/>
    </source>
</evidence>
<name>A0A8S1KX64_9CILI</name>
<evidence type="ECO:0000256" key="3">
    <source>
        <dbReference type="ARBA" id="ARBA00022837"/>
    </source>
</evidence>
<dbReference type="InterPro" id="IPR051581">
    <property type="entry name" value="Ca-bind"/>
</dbReference>
<dbReference type="GO" id="GO:0005509">
    <property type="term" value="F:calcium ion binding"/>
    <property type="evidence" value="ECO:0007669"/>
    <property type="project" value="InterPro"/>
</dbReference>
<dbReference type="AlphaFoldDB" id="A0A8S1KX64"/>
<evidence type="ECO:0000313" key="7">
    <source>
        <dbReference type="Proteomes" id="UP000692954"/>
    </source>
</evidence>